<keyword evidence="9 13" id="KW-0675">Receptor</keyword>
<dbReference type="InterPro" id="IPR028082">
    <property type="entry name" value="Peripla_BP_I"/>
</dbReference>
<evidence type="ECO:0000256" key="6">
    <source>
        <dbReference type="ARBA" id="ARBA00022989"/>
    </source>
</evidence>
<keyword evidence="4 15" id="KW-0812">Transmembrane</keyword>
<evidence type="ECO:0000313" key="19">
    <source>
        <dbReference type="Proteomes" id="UP001279734"/>
    </source>
</evidence>
<organism evidence="18 19">
    <name type="scientific">Nepenthes gracilis</name>
    <name type="common">Slender pitcher plant</name>
    <dbReference type="NCBI Taxonomy" id="150966"/>
    <lineage>
        <taxon>Eukaryota</taxon>
        <taxon>Viridiplantae</taxon>
        <taxon>Streptophyta</taxon>
        <taxon>Embryophyta</taxon>
        <taxon>Tracheophyta</taxon>
        <taxon>Spermatophyta</taxon>
        <taxon>Magnoliopsida</taxon>
        <taxon>eudicotyledons</taxon>
        <taxon>Gunneridae</taxon>
        <taxon>Pentapetalae</taxon>
        <taxon>Caryophyllales</taxon>
        <taxon>Nepenthaceae</taxon>
        <taxon>Nepenthes</taxon>
    </lineage>
</organism>
<dbReference type="GO" id="GO:0007165">
    <property type="term" value="P:signal transduction"/>
    <property type="evidence" value="ECO:0007669"/>
    <property type="project" value="UniProtKB-ARBA"/>
</dbReference>
<dbReference type="AlphaFoldDB" id="A0AAD3S1Y0"/>
<dbReference type="InterPro" id="IPR001828">
    <property type="entry name" value="ANF_lig-bd_rcpt"/>
</dbReference>
<evidence type="ECO:0000256" key="10">
    <source>
        <dbReference type="ARBA" id="ARBA00023180"/>
    </source>
</evidence>
<evidence type="ECO:0000259" key="17">
    <source>
        <dbReference type="SMART" id="SM00079"/>
    </source>
</evidence>
<dbReference type="PANTHER" id="PTHR18966">
    <property type="entry name" value="IONOTROPIC GLUTAMATE RECEPTOR"/>
    <property type="match status" value="1"/>
</dbReference>
<sequence length="950" mass="105982">MLITLACSQSHFTSVVAGIRFFCLICRAYSQKQGLIAVCICFGAHCRQLWLVVKAAACFVVAGALEDVTSEAVVVVNIGAIFSLKTINGMVSRIAMGAAVEDINSDPSILGGRMLSLQVHDSNYSGFLSIMGALQFMEQDTVAIIGPQISVLAPVLSYLANELHVPLLSFTALDPMLSPIQYPYFLQTAPNDLFQMTAIAEMISYFGWAQVVAIFIDDGHSRNGITALGDELAVRRCRISYRAALPPDIIASRAQVMDELRKIKMMESRVIVVHTTTYFGTLLLEMAEQLDMMEPGYVWIATSWLSTILDSKPLLRPKLAKTANGFLTLRPHTPDSERKRDFISRWNRLSNGSIDLNAYGLYAYDTVWVIARSIKSFFDQGSNILFSSDLALTSIEGRILNLSALSIFNGGEQLLDIMLKTNMTGITGPIWFKADDRSLPNPSFDVINVVGSHSRLIGYWSNHSGLSVVPPDFLYKRPWNHSGQQLDTVVWPGATKTRPRGWVFPHNGRKLRIGVPNRVSFRDFVSLKNKTHAITGYCIDVFVAAVKLLPYPVPYEFILFGDGHKNPNYSDLVNRITTNEFDAAVGDIAIISNRATLVDFTQPYSESGLVVLVPVMKLHSSAWAFLWPFTPFMWAVTSAFFLILGAVIWILEHRINDEFRGPLGKQVVTMLWFSFSTMFFAHKEHTMSTLGKLVLVIWLFVVWIIQSSYTASLTSILTAQQLSSSIKGIDTLVASRVHIGYQVGSFAENYLNYELHIPKSRLVALNSPEDYASALLQGRVAAVVDERPYIELFLSKHCRFRIVGQEFTRSGWGFAFAKDSPLAIDMSTAILELSQDGTLQQINEYWLTNGRSCRQNSEAASEQLQFDNFIGLFLICGISCFTAALIHVLVTLHKFKRHLPETPDPSIHGSAPSSRFQTFLSFVDQRERDSKRNRMSLSHNPTGGEVEVEE</sequence>
<dbReference type="FunFam" id="3.40.190.10:FF:000054">
    <property type="entry name" value="Glutamate receptor"/>
    <property type="match status" value="1"/>
</dbReference>
<keyword evidence="19" id="KW-1185">Reference proteome</keyword>
<evidence type="ECO:0000313" key="18">
    <source>
        <dbReference type="EMBL" id="GMH02900.1"/>
    </source>
</evidence>
<dbReference type="GO" id="GO:0009611">
    <property type="term" value="P:response to wounding"/>
    <property type="evidence" value="ECO:0007669"/>
    <property type="project" value="UniProtKB-ARBA"/>
</dbReference>
<dbReference type="Pfam" id="PF10613">
    <property type="entry name" value="Lig_chan-Glu_bd"/>
    <property type="match status" value="1"/>
</dbReference>
<dbReference type="Gene3D" id="1.10.287.70">
    <property type="match status" value="1"/>
</dbReference>
<dbReference type="InterPro" id="IPR019594">
    <property type="entry name" value="Glu/Gly-bd"/>
</dbReference>
<comment type="caution">
    <text evidence="18">The sequence shown here is derived from an EMBL/GenBank/DDBJ whole genome shotgun (WGS) entry which is preliminary data.</text>
</comment>
<keyword evidence="7 13" id="KW-0406">Ion transport</keyword>
<evidence type="ECO:0000256" key="11">
    <source>
        <dbReference type="ARBA" id="ARBA00023286"/>
    </source>
</evidence>
<comment type="function">
    <text evidence="13">Glutamate-gated receptor that probably acts as non-selective cation channel.</text>
</comment>
<dbReference type="Gene3D" id="3.40.190.10">
    <property type="entry name" value="Periplasmic binding protein-like II"/>
    <property type="match status" value="2"/>
</dbReference>
<evidence type="ECO:0000256" key="15">
    <source>
        <dbReference type="SAM" id="Phobius"/>
    </source>
</evidence>
<dbReference type="SMART" id="SM00062">
    <property type="entry name" value="PBPb"/>
    <property type="match status" value="1"/>
</dbReference>
<feature type="transmembrane region" description="Helical" evidence="15">
    <location>
        <begin position="869"/>
        <end position="890"/>
    </location>
</feature>
<dbReference type="GO" id="GO:1901701">
    <property type="term" value="P:cellular response to oxygen-containing compound"/>
    <property type="evidence" value="ECO:0007669"/>
    <property type="project" value="UniProtKB-ARBA"/>
</dbReference>
<keyword evidence="5" id="KW-0732">Signal</keyword>
<dbReference type="GO" id="GO:0016020">
    <property type="term" value="C:membrane"/>
    <property type="evidence" value="ECO:0007669"/>
    <property type="project" value="UniProtKB-SubCell"/>
</dbReference>
<evidence type="ECO:0000256" key="13">
    <source>
        <dbReference type="PIRNR" id="PIRNR037090"/>
    </source>
</evidence>
<dbReference type="PIRSF" id="PIRSF037090">
    <property type="entry name" value="Iontro_Glu-like_rcpt_pln"/>
    <property type="match status" value="1"/>
</dbReference>
<feature type="domain" description="Ionotropic glutamate receptor C-terminal" evidence="17">
    <location>
        <begin position="512"/>
        <end position="849"/>
    </location>
</feature>
<dbReference type="FunFam" id="3.40.190.10:FF:000175">
    <property type="entry name" value="Glutamate receptor"/>
    <property type="match status" value="1"/>
</dbReference>
<dbReference type="Pfam" id="PF01094">
    <property type="entry name" value="ANF_receptor"/>
    <property type="match status" value="1"/>
</dbReference>
<keyword evidence="8 13" id="KW-0472">Membrane</keyword>
<dbReference type="Proteomes" id="UP001279734">
    <property type="component" value="Unassembled WGS sequence"/>
</dbReference>
<dbReference type="InterPro" id="IPR044440">
    <property type="entry name" value="GABAb_receptor_plant_PBP1"/>
</dbReference>
<proteinExistence type="inferred from homology"/>
<gene>
    <name evidence="18" type="ORF">Nepgr_004739</name>
</gene>
<dbReference type="SUPFAM" id="SSF53822">
    <property type="entry name" value="Periplasmic binding protein-like I"/>
    <property type="match status" value="1"/>
</dbReference>
<dbReference type="Pfam" id="PF00060">
    <property type="entry name" value="Lig_chan"/>
    <property type="match status" value="1"/>
</dbReference>
<dbReference type="FunFam" id="3.40.50.2300:FF:000081">
    <property type="entry name" value="Glutamate receptor"/>
    <property type="match status" value="1"/>
</dbReference>
<feature type="transmembrane region" description="Helical" evidence="15">
    <location>
        <begin position="632"/>
        <end position="651"/>
    </location>
</feature>
<dbReference type="InterPro" id="IPR015683">
    <property type="entry name" value="Ionotropic_Glu_rcpt"/>
</dbReference>
<comment type="subcellular location">
    <subcellularLocation>
        <location evidence="1">Membrane</location>
        <topology evidence="1">Multi-pass membrane protein</topology>
    </subcellularLocation>
</comment>
<dbReference type="InterPro" id="IPR001320">
    <property type="entry name" value="Iontro_rcpt_C"/>
</dbReference>
<evidence type="ECO:0000256" key="8">
    <source>
        <dbReference type="ARBA" id="ARBA00023136"/>
    </source>
</evidence>
<reference evidence="18" key="1">
    <citation type="submission" date="2023-05" db="EMBL/GenBank/DDBJ databases">
        <title>Nepenthes gracilis genome sequencing.</title>
        <authorList>
            <person name="Fukushima K."/>
        </authorList>
    </citation>
    <scope>NUCLEOTIDE SEQUENCE</scope>
    <source>
        <strain evidence="18">SING2019-196</strain>
    </source>
</reference>
<protein>
    <recommendedName>
        <fullName evidence="13">Glutamate receptor</fullName>
    </recommendedName>
</protein>
<keyword evidence="3 13" id="KW-0813">Transport</keyword>
<evidence type="ECO:0000256" key="14">
    <source>
        <dbReference type="SAM" id="MobiDB-lite"/>
    </source>
</evidence>
<keyword evidence="10" id="KW-0325">Glycoprotein</keyword>
<evidence type="ECO:0000256" key="9">
    <source>
        <dbReference type="ARBA" id="ARBA00023170"/>
    </source>
</evidence>
<comment type="similarity">
    <text evidence="2 13">Belongs to the glutamate-gated ion channel (TC 1.A.10.1) family.</text>
</comment>
<evidence type="ECO:0000256" key="2">
    <source>
        <dbReference type="ARBA" id="ARBA00008685"/>
    </source>
</evidence>
<feature type="transmembrane region" description="Helical" evidence="15">
    <location>
        <begin position="693"/>
        <end position="717"/>
    </location>
</feature>
<dbReference type="FunFam" id="1.10.287.70:FF:000037">
    <property type="entry name" value="Glutamate receptor"/>
    <property type="match status" value="1"/>
</dbReference>
<evidence type="ECO:0000259" key="16">
    <source>
        <dbReference type="SMART" id="SM00062"/>
    </source>
</evidence>
<keyword evidence="12 13" id="KW-0407">Ion channel</keyword>
<evidence type="ECO:0000256" key="4">
    <source>
        <dbReference type="ARBA" id="ARBA00022692"/>
    </source>
</evidence>
<feature type="domain" description="Solute-binding protein family 3/N-terminal" evidence="16">
    <location>
        <begin position="510"/>
        <end position="850"/>
    </location>
</feature>
<accession>A0AAD3S1Y0</accession>
<keyword evidence="11 13" id="KW-1071">Ligand-gated ion channel</keyword>
<dbReference type="InterPro" id="IPR017103">
    <property type="entry name" value="Iontropic_Glu_rcpt_pln"/>
</dbReference>
<name>A0AAD3S1Y0_NEPGR</name>
<feature type="region of interest" description="Disordered" evidence="14">
    <location>
        <begin position="926"/>
        <end position="950"/>
    </location>
</feature>
<evidence type="ECO:0000256" key="1">
    <source>
        <dbReference type="ARBA" id="ARBA00004141"/>
    </source>
</evidence>
<feature type="transmembrane region" description="Helical" evidence="15">
    <location>
        <begin position="663"/>
        <end position="681"/>
    </location>
</feature>
<dbReference type="GO" id="GO:0015276">
    <property type="term" value="F:ligand-gated monoatomic ion channel activity"/>
    <property type="evidence" value="ECO:0007669"/>
    <property type="project" value="InterPro"/>
</dbReference>
<dbReference type="EMBL" id="BSYO01000004">
    <property type="protein sequence ID" value="GMH02900.1"/>
    <property type="molecule type" value="Genomic_DNA"/>
</dbReference>
<dbReference type="CDD" id="cd19990">
    <property type="entry name" value="PBP1_GABAb_receptor_plant"/>
    <property type="match status" value="1"/>
</dbReference>
<dbReference type="InterPro" id="IPR001638">
    <property type="entry name" value="Solute-binding_3/MltF_N"/>
</dbReference>
<evidence type="ECO:0000256" key="7">
    <source>
        <dbReference type="ARBA" id="ARBA00023065"/>
    </source>
</evidence>
<keyword evidence="6 15" id="KW-1133">Transmembrane helix</keyword>
<dbReference type="Gene3D" id="3.40.50.2300">
    <property type="match status" value="2"/>
</dbReference>
<dbReference type="CDD" id="cd13686">
    <property type="entry name" value="GluR_Plant"/>
    <property type="match status" value="1"/>
</dbReference>
<evidence type="ECO:0000256" key="5">
    <source>
        <dbReference type="ARBA" id="ARBA00022729"/>
    </source>
</evidence>
<evidence type="ECO:0000256" key="12">
    <source>
        <dbReference type="ARBA" id="ARBA00023303"/>
    </source>
</evidence>
<dbReference type="SUPFAM" id="SSF53850">
    <property type="entry name" value="Periplasmic binding protein-like II"/>
    <property type="match status" value="1"/>
</dbReference>
<evidence type="ECO:0000256" key="3">
    <source>
        <dbReference type="ARBA" id="ARBA00022448"/>
    </source>
</evidence>
<dbReference type="SMART" id="SM00079">
    <property type="entry name" value="PBPe"/>
    <property type="match status" value="1"/>
</dbReference>